<protein>
    <submittedName>
        <fullName evidence="2">Uncharacterized protein</fullName>
    </submittedName>
</protein>
<name>A0ABW5LJX5_9FLAO</name>
<gene>
    <name evidence="2" type="ORF">ACFSR1_15745</name>
</gene>
<evidence type="ECO:0000313" key="3">
    <source>
        <dbReference type="Proteomes" id="UP001597319"/>
    </source>
</evidence>
<reference evidence="3" key="1">
    <citation type="journal article" date="2019" name="Int. J. Syst. Evol. Microbiol.">
        <title>The Global Catalogue of Microorganisms (GCM) 10K type strain sequencing project: providing services to taxonomists for standard genome sequencing and annotation.</title>
        <authorList>
            <consortium name="The Broad Institute Genomics Platform"/>
            <consortium name="The Broad Institute Genome Sequencing Center for Infectious Disease"/>
            <person name="Wu L."/>
            <person name="Ma J."/>
        </authorList>
    </citation>
    <scope>NUCLEOTIDE SEQUENCE [LARGE SCALE GENOMIC DNA]</scope>
    <source>
        <strain evidence="3">KCTC 52274</strain>
    </source>
</reference>
<sequence length="109" mass="12318">MKNLLLCLIFISSSIAIKAQEVVINSNISDQKESVSKKTNSLSKSPIKYIDTDSNHICYGETSKVAFYEVLIAKNGFNIELKDSKALVIRNTEEIISKKREEILYSEED</sequence>
<dbReference type="RefSeq" id="WP_378293979.1">
    <property type="nucleotide sequence ID" value="NZ_JBHULE010000019.1"/>
</dbReference>
<dbReference type="EMBL" id="JBHULE010000019">
    <property type="protein sequence ID" value="MFD2564134.1"/>
    <property type="molecule type" value="Genomic_DNA"/>
</dbReference>
<feature type="signal peptide" evidence="1">
    <location>
        <begin position="1"/>
        <end position="19"/>
    </location>
</feature>
<organism evidence="2 3">
    <name type="scientific">Aquimarina rubra</name>
    <dbReference type="NCBI Taxonomy" id="1920033"/>
    <lineage>
        <taxon>Bacteria</taxon>
        <taxon>Pseudomonadati</taxon>
        <taxon>Bacteroidota</taxon>
        <taxon>Flavobacteriia</taxon>
        <taxon>Flavobacteriales</taxon>
        <taxon>Flavobacteriaceae</taxon>
        <taxon>Aquimarina</taxon>
    </lineage>
</organism>
<keyword evidence="3" id="KW-1185">Reference proteome</keyword>
<keyword evidence="1" id="KW-0732">Signal</keyword>
<evidence type="ECO:0000313" key="2">
    <source>
        <dbReference type="EMBL" id="MFD2564134.1"/>
    </source>
</evidence>
<comment type="caution">
    <text evidence="2">The sequence shown here is derived from an EMBL/GenBank/DDBJ whole genome shotgun (WGS) entry which is preliminary data.</text>
</comment>
<feature type="chain" id="PRO_5047423506" evidence="1">
    <location>
        <begin position="20"/>
        <end position="109"/>
    </location>
</feature>
<proteinExistence type="predicted"/>
<dbReference type="Proteomes" id="UP001597319">
    <property type="component" value="Unassembled WGS sequence"/>
</dbReference>
<evidence type="ECO:0000256" key="1">
    <source>
        <dbReference type="SAM" id="SignalP"/>
    </source>
</evidence>
<accession>A0ABW5LJX5</accession>